<feature type="non-terminal residue" evidence="1">
    <location>
        <position position="1"/>
    </location>
</feature>
<dbReference type="EMBL" id="MU154557">
    <property type="protein sequence ID" value="KAF9495965.1"/>
    <property type="molecule type" value="Genomic_DNA"/>
</dbReference>
<keyword evidence="2" id="KW-1185">Reference proteome</keyword>
<evidence type="ECO:0000313" key="2">
    <source>
        <dbReference type="Proteomes" id="UP000807025"/>
    </source>
</evidence>
<protein>
    <submittedName>
        <fullName evidence="1">Uncharacterized protein</fullName>
    </submittedName>
</protein>
<dbReference type="Proteomes" id="UP000807025">
    <property type="component" value="Unassembled WGS sequence"/>
</dbReference>
<organism evidence="1 2">
    <name type="scientific">Pleurotus eryngii</name>
    <name type="common">Boletus of the steppes</name>
    <dbReference type="NCBI Taxonomy" id="5323"/>
    <lineage>
        <taxon>Eukaryota</taxon>
        <taxon>Fungi</taxon>
        <taxon>Dikarya</taxon>
        <taxon>Basidiomycota</taxon>
        <taxon>Agaricomycotina</taxon>
        <taxon>Agaricomycetes</taxon>
        <taxon>Agaricomycetidae</taxon>
        <taxon>Agaricales</taxon>
        <taxon>Pleurotineae</taxon>
        <taxon>Pleurotaceae</taxon>
        <taxon>Pleurotus</taxon>
    </lineage>
</organism>
<dbReference type="OrthoDB" id="2691851at2759"/>
<dbReference type="AlphaFoldDB" id="A0A9P5ZXT2"/>
<reference evidence="1" key="1">
    <citation type="submission" date="2020-11" db="EMBL/GenBank/DDBJ databases">
        <authorList>
            <consortium name="DOE Joint Genome Institute"/>
            <person name="Ahrendt S."/>
            <person name="Riley R."/>
            <person name="Andreopoulos W."/>
            <person name="Labutti K."/>
            <person name="Pangilinan J."/>
            <person name="Ruiz-Duenas F.J."/>
            <person name="Barrasa J.M."/>
            <person name="Sanchez-Garcia M."/>
            <person name="Camarero S."/>
            <person name="Miyauchi S."/>
            <person name="Serrano A."/>
            <person name="Linde D."/>
            <person name="Babiker R."/>
            <person name="Drula E."/>
            <person name="Ayuso-Fernandez I."/>
            <person name="Pacheco R."/>
            <person name="Padilla G."/>
            <person name="Ferreira P."/>
            <person name="Barriuso J."/>
            <person name="Kellner H."/>
            <person name="Castanera R."/>
            <person name="Alfaro M."/>
            <person name="Ramirez L."/>
            <person name="Pisabarro A.G."/>
            <person name="Kuo A."/>
            <person name="Tritt A."/>
            <person name="Lipzen A."/>
            <person name="He G."/>
            <person name="Yan M."/>
            <person name="Ng V."/>
            <person name="Cullen D."/>
            <person name="Martin F."/>
            <person name="Rosso M.-N."/>
            <person name="Henrissat B."/>
            <person name="Hibbett D."/>
            <person name="Martinez A.T."/>
            <person name="Grigoriev I.V."/>
        </authorList>
    </citation>
    <scope>NUCLEOTIDE SEQUENCE</scope>
    <source>
        <strain evidence="1">ATCC 90797</strain>
    </source>
</reference>
<comment type="caution">
    <text evidence="1">The sequence shown here is derived from an EMBL/GenBank/DDBJ whole genome shotgun (WGS) entry which is preliminary data.</text>
</comment>
<accession>A0A9P5ZXT2</accession>
<gene>
    <name evidence="1" type="ORF">BDN71DRAFT_1390536</name>
</gene>
<sequence length="122" mass="13322">YGTKATVAVIGTFSDTDYEPRPVLVSSSCKAEKGPEFADLARLLLKGWEQHAQAKYGDIWCISTDGAATMWLGCHQICSIDELSSPKNPLFRHLGGLLGMNLACGLNSMTYSSDPKHCIKRE</sequence>
<proteinExistence type="predicted"/>
<name>A0A9P5ZXT2_PLEER</name>
<evidence type="ECO:0000313" key="1">
    <source>
        <dbReference type="EMBL" id="KAF9495965.1"/>
    </source>
</evidence>